<keyword evidence="2" id="KW-1185">Reference proteome</keyword>
<evidence type="ECO:0000313" key="2">
    <source>
        <dbReference type="Proteomes" id="UP000012062"/>
    </source>
</evidence>
<organism evidence="1 2">
    <name type="scientific">Mesorhizobium metallidurans STM 2683</name>
    <dbReference type="NCBI Taxonomy" id="1297569"/>
    <lineage>
        <taxon>Bacteria</taxon>
        <taxon>Pseudomonadati</taxon>
        <taxon>Pseudomonadota</taxon>
        <taxon>Alphaproteobacteria</taxon>
        <taxon>Hyphomicrobiales</taxon>
        <taxon>Phyllobacteriaceae</taxon>
        <taxon>Mesorhizobium</taxon>
    </lineage>
</organism>
<dbReference type="AlphaFoldDB" id="M5ETK9"/>
<gene>
    <name evidence="1" type="ORF">MESS2_1000035</name>
</gene>
<accession>M5ETK9</accession>
<comment type="caution">
    <text evidence="1">The sequence shown here is derived from an EMBL/GenBank/DDBJ whole genome shotgun (WGS) entry which is preliminary data.</text>
</comment>
<reference evidence="1 2" key="1">
    <citation type="submission" date="2013-02" db="EMBL/GenBank/DDBJ databases">
        <authorList>
            <person name="Genoscope - CEA"/>
        </authorList>
    </citation>
    <scope>NUCLEOTIDE SEQUENCE [LARGE SCALE GENOMIC DNA]</scope>
    <source>
        <strain evidence="1 2">STM 2683</strain>
    </source>
</reference>
<dbReference type="EMBL" id="CAUM01000003">
    <property type="protein sequence ID" value="CCV03021.1"/>
    <property type="molecule type" value="Genomic_DNA"/>
</dbReference>
<dbReference type="STRING" id="1297569.MESS2_1000035"/>
<evidence type="ECO:0000313" key="1">
    <source>
        <dbReference type="EMBL" id="CCV03021.1"/>
    </source>
</evidence>
<proteinExistence type="predicted"/>
<dbReference type="Proteomes" id="UP000012062">
    <property type="component" value="Unassembled WGS sequence"/>
</dbReference>
<name>M5ETK9_9HYPH</name>
<protein>
    <submittedName>
        <fullName evidence="1">Uncharacterized protein</fullName>
    </submittedName>
</protein>
<sequence length="74" mass="8268">MKPKRVSIHAKFGYPEVSGDDHLLSNAVNRSMDKLVDENGARRKDWGYGTLNRRMLLMVIAGPLSGPAKSKQKE</sequence>